<feature type="compositionally biased region" description="Low complexity" evidence="1">
    <location>
        <begin position="64"/>
        <end position="81"/>
    </location>
</feature>
<feature type="region of interest" description="Disordered" evidence="1">
    <location>
        <begin position="1"/>
        <end position="26"/>
    </location>
</feature>
<proteinExistence type="predicted"/>
<sequence>MSPAGGRRRARRGEGRGGGGATPNSYLYSGSFANYIFGLSPKAQRSCSFSSRRPSAQTPERTASESASGSAAATPTAGSAHHPVRASGGAGVDGPPPGSTPTADSGSHHMSTVCSYRDTTIPSLRPPTPTAERGSEAAVATPSGVTYHLPVFFQGTPVTAAIATGGALPPPPPPLPTAGDGAAKHDTAFYHYASSSEAGRRVNTAKRQPNHLVALSAYNDFLQDQEFNKQ</sequence>
<organism evidence="2 3">
    <name type="scientific">Strigomonas culicis</name>
    <dbReference type="NCBI Taxonomy" id="28005"/>
    <lineage>
        <taxon>Eukaryota</taxon>
        <taxon>Discoba</taxon>
        <taxon>Euglenozoa</taxon>
        <taxon>Kinetoplastea</taxon>
        <taxon>Metakinetoplastina</taxon>
        <taxon>Trypanosomatida</taxon>
        <taxon>Trypanosomatidae</taxon>
        <taxon>Strigomonadinae</taxon>
        <taxon>Strigomonas</taxon>
    </lineage>
</organism>
<evidence type="ECO:0000256" key="1">
    <source>
        <dbReference type="SAM" id="MobiDB-lite"/>
    </source>
</evidence>
<feature type="compositionally biased region" description="Basic residues" evidence="1">
    <location>
        <begin position="1"/>
        <end position="11"/>
    </location>
</feature>
<feature type="region of interest" description="Disordered" evidence="1">
    <location>
        <begin position="43"/>
        <end position="110"/>
    </location>
</feature>
<gene>
    <name evidence="2" type="ORF">STCU_10751</name>
</gene>
<evidence type="ECO:0000313" key="3">
    <source>
        <dbReference type="Proteomes" id="UP000015354"/>
    </source>
</evidence>
<dbReference type="Proteomes" id="UP000015354">
    <property type="component" value="Unassembled WGS sequence"/>
</dbReference>
<keyword evidence="3" id="KW-1185">Reference proteome</keyword>
<feature type="compositionally biased region" description="Polar residues" evidence="1">
    <location>
        <begin position="43"/>
        <end position="61"/>
    </location>
</feature>
<dbReference type="AlphaFoldDB" id="S9URK1"/>
<protein>
    <submittedName>
        <fullName evidence="2">Uncharacterized protein</fullName>
    </submittedName>
</protein>
<evidence type="ECO:0000313" key="2">
    <source>
        <dbReference type="EMBL" id="EPY17216.1"/>
    </source>
</evidence>
<comment type="caution">
    <text evidence="2">The sequence shown here is derived from an EMBL/GenBank/DDBJ whole genome shotgun (WGS) entry which is preliminary data.</text>
</comment>
<dbReference type="EMBL" id="ATMH01010607">
    <property type="protein sequence ID" value="EPY17216.1"/>
    <property type="molecule type" value="Genomic_DNA"/>
</dbReference>
<name>S9URK1_9TRYP</name>
<reference evidence="2 3" key="1">
    <citation type="journal article" date="2013" name="PLoS ONE">
        <title>Predicting the Proteins of Angomonas deanei, Strigomonas culicis and Their Respective Endosymbionts Reveals New Aspects of the Trypanosomatidae Family.</title>
        <authorList>
            <person name="Motta M.C."/>
            <person name="Martins A.C."/>
            <person name="de Souza S.S."/>
            <person name="Catta-Preta C.M."/>
            <person name="Silva R."/>
            <person name="Klein C.C."/>
            <person name="de Almeida L.G."/>
            <person name="de Lima Cunha O."/>
            <person name="Ciapina L.P."/>
            <person name="Brocchi M."/>
            <person name="Colabardini A.C."/>
            <person name="de Araujo Lima B."/>
            <person name="Machado C.R."/>
            <person name="de Almeida Soares C.M."/>
            <person name="Probst C.M."/>
            <person name="de Menezes C.B."/>
            <person name="Thompson C.E."/>
            <person name="Bartholomeu D.C."/>
            <person name="Gradia D.F."/>
            <person name="Pavoni D.P."/>
            <person name="Grisard E.C."/>
            <person name="Fantinatti-Garboggini F."/>
            <person name="Marchini F.K."/>
            <person name="Rodrigues-Luiz G.F."/>
            <person name="Wagner G."/>
            <person name="Goldman G.H."/>
            <person name="Fietto J.L."/>
            <person name="Elias M.C."/>
            <person name="Goldman M.H."/>
            <person name="Sagot M.F."/>
            <person name="Pereira M."/>
            <person name="Stoco P.H."/>
            <person name="de Mendonca-Neto R.P."/>
            <person name="Teixeira S.M."/>
            <person name="Maciel T.E."/>
            <person name="de Oliveira Mendes T.A."/>
            <person name="Urmenyi T.P."/>
            <person name="de Souza W."/>
            <person name="Schenkman S."/>
            <person name="de Vasconcelos A.T."/>
        </authorList>
    </citation>
    <scope>NUCLEOTIDE SEQUENCE [LARGE SCALE GENOMIC DNA]</scope>
</reference>
<accession>S9URK1</accession>
<feature type="compositionally biased region" description="Polar residues" evidence="1">
    <location>
        <begin position="100"/>
        <end position="110"/>
    </location>
</feature>